<dbReference type="SUPFAM" id="SSF53335">
    <property type="entry name" value="S-adenosyl-L-methionine-dependent methyltransferases"/>
    <property type="match status" value="1"/>
</dbReference>
<dbReference type="EMBL" id="JBHSLA010000003">
    <property type="protein sequence ID" value="MFC5195458.1"/>
    <property type="molecule type" value="Genomic_DNA"/>
</dbReference>
<evidence type="ECO:0000313" key="2">
    <source>
        <dbReference type="Proteomes" id="UP001596162"/>
    </source>
</evidence>
<dbReference type="RefSeq" id="WP_376860296.1">
    <property type="nucleotide sequence ID" value="NZ_JBHSLA010000003.1"/>
</dbReference>
<dbReference type="GO" id="GO:0032259">
    <property type="term" value="P:methylation"/>
    <property type="evidence" value="ECO:0007669"/>
    <property type="project" value="UniProtKB-KW"/>
</dbReference>
<sequence length="235" mass="27598">MPDYRNIKLKLDNLDIYYPLSKKVKLLRRISMRYFKGRLLDVGCGEMPYKNTVLENKTINEYVGIDIKSDIYQKNSQPDLYWDGQSLPIENNKFDCALLIEVLEHVPKPEIVLKEICRVLHKDGYLAITVPFLWNLHDVPNDEYRYTPFALKRILEDSGFEVVELEAIGSWHASLAIMMGIYCRRALKGRKRYFTSLIFKPIIKFLHKKDERMGKIDFTKNQMITGLWCVAKPMV</sequence>
<dbReference type="GO" id="GO:0008168">
    <property type="term" value="F:methyltransferase activity"/>
    <property type="evidence" value="ECO:0007669"/>
    <property type="project" value="UniProtKB-KW"/>
</dbReference>
<comment type="caution">
    <text evidence="1">The sequence shown here is derived from an EMBL/GenBank/DDBJ whole genome shotgun (WGS) entry which is preliminary data.</text>
</comment>
<accession>A0ABW0C5I4</accession>
<proteinExistence type="predicted"/>
<reference evidence="2" key="1">
    <citation type="journal article" date="2019" name="Int. J. Syst. Evol. Microbiol.">
        <title>The Global Catalogue of Microorganisms (GCM) 10K type strain sequencing project: providing services to taxonomists for standard genome sequencing and annotation.</title>
        <authorList>
            <consortium name="The Broad Institute Genomics Platform"/>
            <consortium name="The Broad Institute Genome Sequencing Center for Infectious Disease"/>
            <person name="Wu L."/>
            <person name="Ma J."/>
        </authorList>
    </citation>
    <scope>NUCLEOTIDE SEQUENCE [LARGE SCALE GENOMIC DNA]</scope>
    <source>
        <strain evidence="2">JCM 17978</strain>
    </source>
</reference>
<dbReference type="InterPro" id="IPR029063">
    <property type="entry name" value="SAM-dependent_MTases_sf"/>
</dbReference>
<keyword evidence="1" id="KW-0808">Transferase</keyword>
<evidence type="ECO:0000313" key="1">
    <source>
        <dbReference type="EMBL" id="MFC5195458.1"/>
    </source>
</evidence>
<protein>
    <submittedName>
        <fullName evidence="1">Class I SAM-dependent methyltransferase</fullName>
        <ecNumber evidence="1">2.1.1.-</ecNumber>
    </submittedName>
</protein>
<keyword evidence="1" id="KW-0489">Methyltransferase</keyword>
<dbReference type="EC" id="2.1.1.-" evidence="1"/>
<keyword evidence="2" id="KW-1185">Reference proteome</keyword>
<gene>
    <name evidence="1" type="ORF">ACFPH8_08980</name>
</gene>
<name>A0ABW0C5I4_9FLAO</name>
<dbReference type="Gene3D" id="3.40.50.150">
    <property type="entry name" value="Vaccinia Virus protein VP39"/>
    <property type="match status" value="1"/>
</dbReference>
<dbReference type="Proteomes" id="UP001596162">
    <property type="component" value="Unassembled WGS sequence"/>
</dbReference>
<organism evidence="1 2">
    <name type="scientific">Bizionia hallyeonensis</name>
    <dbReference type="NCBI Taxonomy" id="1123757"/>
    <lineage>
        <taxon>Bacteria</taxon>
        <taxon>Pseudomonadati</taxon>
        <taxon>Bacteroidota</taxon>
        <taxon>Flavobacteriia</taxon>
        <taxon>Flavobacteriales</taxon>
        <taxon>Flavobacteriaceae</taxon>
        <taxon>Bizionia</taxon>
    </lineage>
</organism>
<dbReference type="Pfam" id="PF13489">
    <property type="entry name" value="Methyltransf_23"/>
    <property type="match status" value="1"/>
</dbReference>